<name>A0A0H2V5Z6_ECOL6</name>
<protein>
    <submittedName>
        <fullName evidence="1">Uncharacterized protein</fullName>
    </submittedName>
</protein>
<evidence type="ECO:0000313" key="1">
    <source>
        <dbReference type="EMBL" id="AAN79640.1"/>
    </source>
</evidence>
<dbReference type="KEGG" id="ecc:c1172"/>
<dbReference type="Proteomes" id="UP000001410">
    <property type="component" value="Chromosome"/>
</dbReference>
<dbReference type="EMBL" id="AE014075">
    <property type="protein sequence ID" value="AAN79640.1"/>
    <property type="molecule type" value="Genomic_DNA"/>
</dbReference>
<sequence>MDFCCQRRRLLQRHLSLQQRQRTQRIGGQFVILGFMAFNNQHHLAFARVFIFFDPRQQFADRRAVDGSQAGVHHITVQGIIQRSH</sequence>
<keyword evidence="2" id="KW-1185">Reference proteome</keyword>
<evidence type="ECO:0000313" key="2">
    <source>
        <dbReference type="Proteomes" id="UP000001410"/>
    </source>
</evidence>
<organism evidence="1 2">
    <name type="scientific">Escherichia coli O6:H1 (strain CFT073 / ATCC 700928 / UPEC)</name>
    <dbReference type="NCBI Taxonomy" id="199310"/>
    <lineage>
        <taxon>Bacteria</taxon>
        <taxon>Pseudomonadati</taxon>
        <taxon>Pseudomonadota</taxon>
        <taxon>Gammaproteobacteria</taxon>
        <taxon>Enterobacterales</taxon>
        <taxon>Enterobacteriaceae</taxon>
        <taxon>Escherichia</taxon>
    </lineage>
</organism>
<proteinExistence type="predicted"/>
<gene>
    <name evidence="1" type="ordered locus">c1172</name>
</gene>
<dbReference type="HOGENOM" id="CLU_2648721_0_0_6"/>
<accession>A0A0H2V5Z6</accession>
<reference evidence="1 2" key="1">
    <citation type="journal article" date="2002" name="Proc. Natl. Acad. Sci. U.S.A.">
        <title>Extensive mosaic structure revealed by the complete genome sequence of uropathogenic Escherichia coli.</title>
        <authorList>
            <person name="Welch R.A."/>
            <person name="Burland V."/>
            <person name="Plunkett G.III."/>
            <person name="Redford P."/>
            <person name="Roesch P."/>
            <person name="Rasko D."/>
            <person name="Buckles E.L."/>
            <person name="Liou S.R."/>
            <person name="Boutin A."/>
            <person name="Hackett J."/>
            <person name="Stroud D."/>
            <person name="Mayhew G.F."/>
            <person name="Rose D.J."/>
            <person name="Zhou S."/>
            <person name="Schwartz D.C."/>
            <person name="Perna N.T."/>
            <person name="Mobley H.L."/>
            <person name="Donnenberg M.S."/>
            <person name="Blattner F.R."/>
        </authorList>
    </citation>
    <scope>NUCLEOTIDE SEQUENCE [LARGE SCALE GENOMIC DNA]</scope>
    <source>
        <strain evidence="2">CFT073 / ATCC 700928 / UPEC</strain>
    </source>
</reference>
<dbReference type="AlphaFoldDB" id="A0A0H2V5Z6"/>